<dbReference type="EMBL" id="CAJOBE010005980">
    <property type="protein sequence ID" value="CAF3991923.1"/>
    <property type="molecule type" value="Genomic_DNA"/>
</dbReference>
<reference evidence="1" key="1">
    <citation type="submission" date="2021-02" db="EMBL/GenBank/DDBJ databases">
        <authorList>
            <person name="Nowell W R."/>
        </authorList>
    </citation>
    <scope>NUCLEOTIDE SEQUENCE</scope>
</reference>
<protein>
    <submittedName>
        <fullName evidence="1">Uncharacterized protein</fullName>
    </submittedName>
</protein>
<sequence>MADILSAPYDNKIKDISQACELPLVSSLCISIMGQDQYGNILHERNLDFGGTIGWNKINHTWTLTEKLRP</sequence>
<organism evidence="1 2">
    <name type="scientific">Rotaria sordida</name>
    <dbReference type="NCBI Taxonomy" id="392033"/>
    <lineage>
        <taxon>Eukaryota</taxon>
        <taxon>Metazoa</taxon>
        <taxon>Spiralia</taxon>
        <taxon>Gnathifera</taxon>
        <taxon>Rotifera</taxon>
        <taxon>Eurotatoria</taxon>
        <taxon>Bdelloidea</taxon>
        <taxon>Philodinida</taxon>
        <taxon>Philodinidae</taxon>
        <taxon>Rotaria</taxon>
    </lineage>
</organism>
<evidence type="ECO:0000313" key="1">
    <source>
        <dbReference type="EMBL" id="CAF3991923.1"/>
    </source>
</evidence>
<comment type="caution">
    <text evidence="1">The sequence shown here is derived from an EMBL/GenBank/DDBJ whole genome shotgun (WGS) entry which is preliminary data.</text>
</comment>
<proteinExistence type="predicted"/>
<gene>
    <name evidence="1" type="ORF">FNK824_LOCUS25447</name>
</gene>
<dbReference type="Proteomes" id="UP000663874">
    <property type="component" value="Unassembled WGS sequence"/>
</dbReference>
<accession>A0A819NDK1</accession>
<evidence type="ECO:0000313" key="2">
    <source>
        <dbReference type="Proteomes" id="UP000663874"/>
    </source>
</evidence>
<dbReference type="AlphaFoldDB" id="A0A819NDK1"/>
<name>A0A819NDK1_9BILA</name>